<dbReference type="GO" id="GO:0005886">
    <property type="term" value="C:plasma membrane"/>
    <property type="evidence" value="ECO:0007669"/>
    <property type="project" value="UniProtKB-SubCell"/>
</dbReference>
<evidence type="ECO:0000256" key="6">
    <source>
        <dbReference type="ARBA" id="ARBA00022596"/>
    </source>
</evidence>
<evidence type="ECO:0000256" key="9">
    <source>
        <dbReference type="ARBA" id="ARBA00023065"/>
    </source>
</evidence>
<dbReference type="InterPro" id="IPR011541">
    <property type="entry name" value="Ni/Co_transpt_high_affinity"/>
</dbReference>
<dbReference type="EMBL" id="CABPSI010000001">
    <property type="protein sequence ID" value="VVD65900.1"/>
    <property type="molecule type" value="Genomic_DNA"/>
</dbReference>
<dbReference type="Pfam" id="PF03824">
    <property type="entry name" value="NicO"/>
    <property type="match status" value="1"/>
</dbReference>
<feature type="transmembrane region" description="Helical" evidence="13">
    <location>
        <begin position="216"/>
        <end position="238"/>
    </location>
</feature>
<dbReference type="GO" id="GO:0032025">
    <property type="term" value="P:response to cobalt ion"/>
    <property type="evidence" value="ECO:0007669"/>
    <property type="project" value="TreeGrafter"/>
</dbReference>
<organism evidence="15 16">
    <name type="scientific">Pandoraea iniqua</name>
    <dbReference type="NCBI Taxonomy" id="2508288"/>
    <lineage>
        <taxon>Bacteria</taxon>
        <taxon>Pseudomonadati</taxon>
        <taxon>Pseudomonadota</taxon>
        <taxon>Betaproteobacteria</taxon>
        <taxon>Burkholderiales</taxon>
        <taxon>Burkholderiaceae</taxon>
        <taxon>Pandoraea</taxon>
    </lineage>
</organism>
<protein>
    <recommendedName>
        <fullName evidence="13">Nickel/cobalt efflux system</fullName>
    </recommendedName>
</protein>
<feature type="transmembrane region" description="Helical" evidence="13">
    <location>
        <begin position="49"/>
        <end position="77"/>
    </location>
</feature>
<dbReference type="RefSeq" id="WP_150682631.1">
    <property type="nucleotide sequence ID" value="NZ_CABPSI010000001.1"/>
</dbReference>
<keyword evidence="12" id="KW-0170">Cobalt</keyword>
<sequence>MTEFSTLLQQGNAWLFIPSAILLGALHGLEPGHSKTMMAAFIVAIRGTVGQAVLLGLSATVSHTAVVWLVAMAGLYFGRGWDANATEPYFQLASAVLIVLIACWMLWRTWRDNARARAHNAGHDHDHDHEHAHPHPHGHEHDHSHDHGHEPGHVHTGHVQHQNLSRVAHSYAHTQPAPARAVSSMATAEYQDAHERAHARDIEKRFGDRNVTTGQIVMFGVTGGLVPCPASITVLLLCLQLKRFVLGAGLVLCFSIGLALTMVVSGVLAALSVRHVSRRWSGFGEFARKAPYFSGALIILVGLYVGYQGASHLWFNG</sequence>
<dbReference type="GO" id="GO:0046583">
    <property type="term" value="F:monoatomic cation efflux transmembrane transporter activity"/>
    <property type="evidence" value="ECO:0007669"/>
    <property type="project" value="TreeGrafter"/>
</dbReference>
<keyword evidence="10" id="KW-0921">Nickel transport</keyword>
<evidence type="ECO:0000313" key="16">
    <source>
        <dbReference type="Proteomes" id="UP000333828"/>
    </source>
</evidence>
<keyword evidence="7 13" id="KW-0812">Transmembrane</keyword>
<dbReference type="GO" id="GO:0015099">
    <property type="term" value="F:nickel cation transmembrane transporter activity"/>
    <property type="evidence" value="ECO:0007669"/>
    <property type="project" value="UniProtKB-UniRule"/>
</dbReference>
<evidence type="ECO:0000256" key="12">
    <source>
        <dbReference type="ARBA" id="ARBA00023285"/>
    </source>
</evidence>
<keyword evidence="9" id="KW-0406">Ion transport</keyword>
<keyword evidence="5" id="KW-1003">Cell membrane</keyword>
<keyword evidence="16" id="KW-1185">Reference proteome</keyword>
<evidence type="ECO:0000256" key="4">
    <source>
        <dbReference type="ARBA" id="ARBA00022448"/>
    </source>
</evidence>
<dbReference type="PANTHER" id="PTHR40659">
    <property type="entry name" value="NICKEL/COBALT EFFLUX SYSTEM RCNA"/>
    <property type="match status" value="1"/>
</dbReference>
<reference evidence="15 16" key="1">
    <citation type="submission" date="2019-08" db="EMBL/GenBank/DDBJ databases">
        <authorList>
            <person name="Peeters C."/>
        </authorList>
    </citation>
    <scope>NUCLEOTIDE SEQUENCE [LARGE SCALE GENOMIC DNA]</scope>
    <source>
        <strain evidence="15 16">LMG 31115</strain>
    </source>
</reference>
<feature type="region of interest" description="Disordered" evidence="14">
    <location>
        <begin position="120"/>
        <end position="159"/>
    </location>
</feature>
<dbReference type="AlphaFoldDB" id="A0A5E4RR55"/>
<comment type="function">
    <text evidence="1">Efflux system for nickel and cobalt.</text>
</comment>
<keyword evidence="4 13" id="KW-0813">Transport</keyword>
<evidence type="ECO:0000256" key="10">
    <source>
        <dbReference type="ARBA" id="ARBA00023112"/>
    </source>
</evidence>
<keyword evidence="8 13" id="KW-1133">Transmembrane helix</keyword>
<feature type="transmembrane region" description="Helical" evidence="13">
    <location>
        <begin position="244"/>
        <end position="271"/>
    </location>
</feature>
<evidence type="ECO:0000256" key="7">
    <source>
        <dbReference type="ARBA" id="ARBA00022692"/>
    </source>
</evidence>
<keyword evidence="3" id="KW-0171">Cobalt transport</keyword>
<comment type="similarity">
    <text evidence="13">Belongs to the NiCoT transporter (TC 2.A.52) family.</text>
</comment>
<gene>
    <name evidence="15" type="primary">rcnA</name>
    <name evidence="15" type="ORF">PIN31115_00335</name>
</gene>
<keyword evidence="11 13" id="KW-0472">Membrane</keyword>
<dbReference type="InterPro" id="IPR051224">
    <property type="entry name" value="NiCoT_RcnA"/>
</dbReference>
<feature type="transmembrane region" description="Helical" evidence="13">
    <location>
        <begin position="89"/>
        <end position="107"/>
    </location>
</feature>
<dbReference type="PANTHER" id="PTHR40659:SF1">
    <property type="entry name" value="NICKEL_COBALT EFFLUX SYSTEM RCNA"/>
    <property type="match status" value="1"/>
</dbReference>
<evidence type="ECO:0000256" key="13">
    <source>
        <dbReference type="RuleBase" id="RU362101"/>
    </source>
</evidence>
<evidence type="ECO:0000256" key="1">
    <source>
        <dbReference type="ARBA" id="ARBA00002510"/>
    </source>
</evidence>
<accession>A0A5E4RR55</accession>
<dbReference type="Proteomes" id="UP000333828">
    <property type="component" value="Unassembled WGS sequence"/>
</dbReference>
<evidence type="ECO:0000256" key="11">
    <source>
        <dbReference type="ARBA" id="ARBA00023136"/>
    </source>
</evidence>
<evidence type="ECO:0000256" key="14">
    <source>
        <dbReference type="SAM" id="MobiDB-lite"/>
    </source>
</evidence>
<feature type="transmembrane region" description="Helical" evidence="13">
    <location>
        <begin position="12"/>
        <end position="29"/>
    </location>
</feature>
<evidence type="ECO:0000256" key="5">
    <source>
        <dbReference type="ARBA" id="ARBA00022475"/>
    </source>
</evidence>
<name>A0A5E4RR55_9BURK</name>
<comment type="subcellular location">
    <subcellularLocation>
        <location evidence="2 13">Cell membrane</location>
        <topology evidence="2 13">Multi-pass membrane protein</topology>
    </subcellularLocation>
</comment>
<feature type="transmembrane region" description="Helical" evidence="13">
    <location>
        <begin position="292"/>
        <end position="315"/>
    </location>
</feature>
<dbReference type="GO" id="GO:0010045">
    <property type="term" value="P:response to nickel cation"/>
    <property type="evidence" value="ECO:0007669"/>
    <property type="project" value="TreeGrafter"/>
</dbReference>
<keyword evidence="6" id="KW-0533">Nickel</keyword>
<evidence type="ECO:0000256" key="3">
    <source>
        <dbReference type="ARBA" id="ARBA00022426"/>
    </source>
</evidence>
<proteinExistence type="inferred from homology"/>
<dbReference type="NCBIfam" id="NF007454">
    <property type="entry name" value="PRK10019.1"/>
    <property type="match status" value="1"/>
</dbReference>
<feature type="compositionally biased region" description="Basic and acidic residues" evidence="14">
    <location>
        <begin position="120"/>
        <end position="153"/>
    </location>
</feature>
<dbReference type="GO" id="GO:0006824">
    <property type="term" value="P:cobalt ion transport"/>
    <property type="evidence" value="ECO:0007669"/>
    <property type="project" value="UniProtKB-KW"/>
</dbReference>
<evidence type="ECO:0000313" key="15">
    <source>
        <dbReference type="EMBL" id="VVD65900.1"/>
    </source>
</evidence>
<evidence type="ECO:0000256" key="2">
    <source>
        <dbReference type="ARBA" id="ARBA00004651"/>
    </source>
</evidence>
<evidence type="ECO:0000256" key="8">
    <source>
        <dbReference type="ARBA" id="ARBA00022989"/>
    </source>
</evidence>